<dbReference type="PROSITE" id="PS51462">
    <property type="entry name" value="NUDIX"/>
    <property type="match status" value="1"/>
</dbReference>
<evidence type="ECO:0000313" key="13">
    <source>
        <dbReference type="EMBL" id="MFD2802028.1"/>
    </source>
</evidence>
<evidence type="ECO:0000256" key="5">
    <source>
        <dbReference type="ARBA" id="ARBA00022723"/>
    </source>
</evidence>
<evidence type="ECO:0000313" key="14">
    <source>
        <dbReference type="Proteomes" id="UP001597478"/>
    </source>
</evidence>
<proteinExistence type="inferred from homology"/>
<keyword evidence="3" id="KW-0515">Mutator protein</keyword>
<evidence type="ECO:0000256" key="10">
    <source>
        <dbReference type="ARBA" id="ARBA00035861"/>
    </source>
</evidence>
<dbReference type="InterPro" id="IPR020476">
    <property type="entry name" value="Nudix_hydrolase"/>
</dbReference>
<keyword evidence="6" id="KW-0227">DNA damage</keyword>
<organism evidence="13 14">
    <name type="scientific">Prauserella oleivorans</name>
    <dbReference type="NCBI Taxonomy" id="1478153"/>
    <lineage>
        <taxon>Bacteria</taxon>
        <taxon>Bacillati</taxon>
        <taxon>Actinomycetota</taxon>
        <taxon>Actinomycetes</taxon>
        <taxon>Pseudonocardiales</taxon>
        <taxon>Pseudonocardiaceae</taxon>
        <taxon>Prauserella</taxon>
    </lineage>
</organism>
<sequence>METGNQTVIVGAAIVAAGALLAQQRAYPAEAAGLWELPGGRVEPGETEADALRRECAEELGVEVTIGERVGPDVPLPGGKVLRVYAATLRAGHAEPRAVEHRAVRWVGAGEVAAVEWLPADRVLVGDLEALLRADPAHRSGAS</sequence>
<dbReference type="InterPro" id="IPR000086">
    <property type="entry name" value="NUDIX_hydrolase_dom"/>
</dbReference>
<keyword evidence="5" id="KW-0479">Metal-binding</keyword>
<keyword evidence="4" id="KW-0235">DNA replication</keyword>
<dbReference type="GO" id="GO:0016787">
    <property type="term" value="F:hydrolase activity"/>
    <property type="evidence" value="ECO:0007669"/>
    <property type="project" value="UniProtKB-KW"/>
</dbReference>
<dbReference type="PANTHER" id="PTHR47707:SF1">
    <property type="entry name" value="NUDIX HYDROLASE FAMILY PROTEIN"/>
    <property type="match status" value="1"/>
</dbReference>
<dbReference type="SUPFAM" id="SSF55811">
    <property type="entry name" value="Nudix"/>
    <property type="match status" value="1"/>
</dbReference>
<reference evidence="14" key="1">
    <citation type="journal article" date="2019" name="Int. J. Syst. Evol. Microbiol.">
        <title>The Global Catalogue of Microorganisms (GCM) 10K type strain sequencing project: providing services to taxonomists for standard genome sequencing and annotation.</title>
        <authorList>
            <consortium name="The Broad Institute Genomics Platform"/>
            <consortium name="The Broad Institute Genome Sequencing Center for Infectious Disease"/>
            <person name="Wu L."/>
            <person name="Ma J."/>
        </authorList>
    </citation>
    <scope>NUCLEOTIDE SEQUENCE [LARGE SCALE GENOMIC DNA]</scope>
    <source>
        <strain evidence="14">IBRC-M 10906</strain>
    </source>
</reference>
<evidence type="ECO:0000256" key="7">
    <source>
        <dbReference type="ARBA" id="ARBA00022801"/>
    </source>
</evidence>
<evidence type="ECO:0000256" key="3">
    <source>
        <dbReference type="ARBA" id="ARBA00022457"/>
    </source>
</evidence>
<keyword evidence="8" id="KW-0460">Magnesium</keyword>
<comment type="similarity">
    <text evidence="2">Belongs to the Nudix hydrolase family.</text>
</comment>
<dbReference type="InterPro" id="IPR015797">
    <property type="entry name" value="NUDIX_hydrolase-like_dom_sf"/>
</dbReference>
<dbReference type="EC" id="3.6.1.55" evidence="11"/>
<dbReference type="RefSeq" id="WP_377384319.1">
    <property type="nucleotide sequence ID" value="NZ_JBHSAN010000002.1"/>
</dbReference>
<gene>
    <name evidence="13" type="ORF">ACFS2C_21805</name>
</gene>
<keyword evidence="14" id="KW-1185">Reference proteome</keyword>
<feature type="domain" description="Nudix hydrolase" evidence="12">
    <location>
        <begin position="5"/>
        <end position="132"/>
    </location>
</feature>
<comment type="caution">
    <text evidence="13">The sequence shown here is derived from an EMBL/GenBank/DDBJ whole genome shotgun (WGS) entry which is preliminary data.</text>
</comment>
<evidence type="ECO:0000256" key="1">
    <source>
        <dbReference type="ARBA" id="ARBA00001946"/>
    </source>
</evidence>
<evidence type="ECO:0000256" key="2">
    <source>
        <dbReference type="ARBA" id="ARBA00005582"/>
    </source>
</evidence>
<dbReference type="CDD" id="cd03425">
    <property type="entry name" value="NUDIX_MutT_NudA_like"/>
    <property type="match status" value="1"/>
</dbReference>
<evidence type="ECO:0000256" key="8">
    <source>
        <dbReference type="ARBA" id="ARBA00022842"/>
    </source>
</evidence>
<dbReference type="EMBL" id="JBHUOF010000040">
    <property type="protein sequence ID" value="MFD2802028.1"/>
    <property type="molecule type" value="Genomic_DNA"/>
</dbReference>
<protein>
    <recommendedName>
        <fullName evidence="11">8-oxo-dGTP diphosphatase</fullName>
        <ecNumber evidence="11">3.6.1.55</ecNumber>
    </recommendedName>
</protein>
<name>A0ABW5WHL5_9PSEU</name>
<keyword evidence="9" id="KW-0234">DNA repair</keyword>
<evidence type="ECO:0000259" key="12">
    <source>
        <dbReference type="PROSITE" id="PS51462"/>
    </source>
</evidence>
<comment type="catalytic activity">
    <reaction evidence="10">
        <text>8-oxo-dGTP + H2O = 8-oxo-dGMP + diphosphate + H(+)</text>
        <dbReference type="Rhea" id="RHEA:31575"/>
        <dbReference type="ChEBI" id="CHEBI:15377"/>
        <dbReference type="ChEBI" id="CHEBI:15378"/>
        <dbReference type="ChEBI" id="CHEBI:33019"/>
        <dbReference type="ChEBI" id="CHEBI:63224"/>
        <dbReference type="ChEBI" id="CHEBI:77896"/>
        <dbReference type="EC" id="3.6.1.55"/>
    </reaction>
</comment>
<dbReference type="Proteomes" id="UP001597478">
    <property type="component" value="Unassembled WGS sequence"/>
</dbReference>
<keyword evidence="7 13" id="KW-0378">Hydrolase</keyword>
<dbReference type="Gene3D" id="3.90.79.10">
    <property type="entry name" value="Nucleoside Triphosphate Pyrophosphohydrolase"/>
    <property type="match status" value="1"/>
</dbReference>
<accession>A0ABW5WHL5</accession>
<evidence type="ECO:0000256" key="11">
    <source>
        <dbReference type="ARBA" id="ARBA00038905"/>
    </source>
</evidence>
<dbReference type="PRINTS" id="PR00502">
    <property type="entry name" value="NUDIXFAMILY"/>
</dbReference>
<evidence type="ECO:0000256" key="6">
    <source>
        <dbReference type="ARBA" id="ARBA00022763"/>
    </source>
</evidence>
<dbReference type="Pfam" id="PF00293">
    <property type="entry name" value="NUDIX"/>
    <property type="match status" value="1"/>
</dbReference>
<evidence type="ECO:0000256" key="9">
    <source>
        <dbReference type="ARBA" id="ARBA00023204"/>
    </source>
</evidence>
<evidence type="ECO:0000256" key="4">
    <source>
        <dbReference type="ARBA" id="ARBA00022705"/>
    </source>
</evidence>
<dbReference type="InterPro" id="IPR047127">
    <property type="entry name" value="MutT-like"/>
</dbReference>
<comment type="cofactor">
    <cofactor evidence="1">
        <name>Mg(2+)</name>
        <dbReference type="ChEBI" id="CHEBI:18420"/>
    </cofactor>
</comment>
<dbReference type="PANTHER" id="PTHR47707">
    <property type="entry name" value="8-OXO-DGTP DIPHOSPHATASE"/>
    <property type="match status" value="1"/>
</dbReference>